<proteinExistence type="predicted"/>
<evidence type="ECO:0008006" key="3">
    <source>
        <dbReference type="Google" id="ProtNLM"/>
    </source>
</evidence>
<evidence type="ECO:0000313" key="1">
    <source>
        <dbReference type="EMBL" id="NQE32592.1"/>
    </source>
</evidence>
<comment type="caution">
    <text evidence="1">The sequence shown here is derived from an EMBL/GenBank/DDBJ whole genome shotgun (WGS) entry which is preliminary data.</text>
</comment>
<keyword evidence="2" id="KW-1185">Reference proteome</keyword>
<dbReference type="EMBL" id="SRRZ01000003">
    <property type="protein sequence ID" value="NQE32592.1"/>
    <property type="molecule type" value="Genomic_DNA"/>
</dbReference>
<gene>
    <name evidence="1" type="ORF">E5S67_00308</name>
</gene>
<organism evidence="1 2">
    <name type="scientific">Microcoleus asticus IPMA8</name>
    <dbReference type="NCBI Taxonomy" id="2563858"/>
    <lineage>
        <taxon>Bacteria</taxon>
        <taxon>Bacillati</taxon>
        <taxon>Cyanobacteriota</taxon>
        <taxon>Cyanophyceae</taxon>
        <taxon>Oscillatoriophycideae</taxon>
        <taxon>Oscillatoriales</taxon>
        <taxon>Microcoleaceae</taxon>
        <taxon>Microcoleus</taxon>
        <taxon>Microcoleus asticus</taxon>
    </lineage>
</organism>
<reference evidence="1 2" key="1">
    <citation type="journal article" date="2020" name="Sci. Rep.">
        <title>A novel cyanobacterial geosmin producer, revising GeoA distribution and dispersion patterns in Bacteria.</title>
        <authorList>
            <person name="Churro C."/>
            <person name="Semedo-Aguiar A.P."/>
            <person name="Silva A.D."/>
            <person name="Pereira-Leal J.B."/>
            <person name="Leite R.B."/>
        </authorList>
    </citation>
    <scope>NUCLEOTIDE SEQUENCE [LARGE SCALE GENOMIC DNA]</scope>
    <source>
        <strain evidence="1 2">IPMA8</strain>
    </source>
</reference>
<dbReference type="RefSeq" id="WP_172184830.1">
    <property type="nucleotide sequence ID" value="NZ_CAWPPK010000223.1"/>
</dbReference>
<dbReference type="Proteomes" id="UP000702425">
    <property type="component" value="Unassembled WGS sequence"/>
</dbReference>
<evidence type="ECO:0000313" key="2">
    <source>
        <dbReference type="Proteomes" id="UP000702425"/>
    </source>
</evidence>
<accession>A0ABX2CQC1</accession>
<sequence>MFGRTGRTKNLGLVETENSELRGSITSASKSIRTVRSRVYKDEALVSAALAELPALLASLESFRE</sequence>
<protein>
    <recommendedName>
        <fullName evidence="3">Transposase</fullName>
    </recommendedName>
</protein>
<name>A0ABX2CQC1_9CYAN</name>